<reference evidence="10" key="1">
    <citation type="submission" date="2021-03" db="EMBL/GenBank/DDBJ databases">
        <authorList>
            <person name="Li Z."/>
            <person name="Yang C."/>
        </authorList>
    </citation>
    <scope>NUCLEOTIDE SEQUENCE</scope>
    <source>
        <strain evidence="10">Dzin_1.0</strain>
        <tissue evidence="10">Leaf</tissue>
    </source>
</reference>
<feature type="domain" description="RanBP2-type" evidence="9">
    <location>
        <begin position="229"/>
        <end position="260"/>
    </location>
</feature>
<evidence type="ECO:0000256" key="1">
    <source>
        <dbReference type="ARBA" id="ARBA00004123"/>
    </source>
</evidence>
<feature type="compositionally biased region" description="Basic and acidic residues" evidence="8">
    <location>
        <begin position="56"/>
        <end position="76"/>
    </location>
</feature>
<feature type="region of interest" description="Disordered" evidence="8">
    <location>
        <begin position="370"/>
        <end position="459"/>
    </location>
</feature>
<dbReference type="PROSITE" id="PS01358">
    <property type="entry name" value="ZF_RANBP2_1"/>
    <property type="match status" value="1"/>
</dbReference>
<feature type="region of interest" description="Disordered" evidence="8">
    <location>
        <begin position="1"/>
        <end position="208"/>
    </location>
</feature>
<evidence type="ECO:0000256" key="6">
    <source>
        <dbReference type="ARBA" id="ARBA00023242"/>
    </source>
</evidence>
<evidence type="ECO:0000256" key="2">
    <source>
        <dbReference type="ARBA" id="ARBA00022723"/>
    </source>
</evidence>
<evidence type="ECO:0000256" key="5">
    <source>
        <dbReference type="ARBA" id="ARBA00022884"/>
    </source>
</evidence>
<keyword evidence="11" id="KW-1185">Reference proteome</keyword>
<gene>
    <name evidence="10" type="ORF">J5N97_007603</name>
</gene>
<dbReference type="SUPFAM" id="SSF90209">
    <property type="entry name" value="Ran binding protein zinc finger-like"/>
    <property type="match status" value="1"/>
</dbReference>
<feature type="compositionally biased region" description="Basic and acidic residues" evidence="8">
    <location>
        <begin position="409"/>
        <end position="420"/>
    </location>
</feature>
<dbReference type="AlphaFoldDB" id="A0A9D5DFK2"/>
<dbReference type="GO" id="GO:0006355">
    <property type="term" value="P:regulation of DNA-templated transcription"/>
    <property type="evidence" value="ECO:0007669"/>
    <property type="project" value="InterPro"/>
</dbReference>
<evidence type="ECO:0000256" key="7">
    <source>
        <dbReference type="PROSITE-ProRule" id="PRU00322"/>
    </source>
</evidence>
<dbReference type="EMBL" id="JAGGNH010000001">
    <property type="protein sequence ID" value="KAJ0989247.1"/>
    <property type="molecule type" value="Genomic_DNA"/>
</dbReference>
<evidence type="ECO:0000256" key="4">
    <source>
        <dbReference type="ARBA" id="ARBA00022833"/>
    </source>
</evidence>
<dbReference type="InterPro" id="IPR036443">
    <property type="entry name" value="Znf_RanBP2_sf"/>
</dbReference>
<feature type="compositionally biased region" description="Low complexity" evidence="8">
    <location>
        <begin position="276"/>
        <end position="287"/>
    </location>
</feature>
<sequence>MRPREREQPESPTPSLSPESVVAQPRVGGGLSSMVVRPSDCGSWSDAETDEPIAGNDRKPSPLSSRRHESPQDLRRRGGSPAPRYRASSPIMRRRNSPPDFRRRQSPTIGFRRRDSPLGLRRRDSPSGFNPRPQRFHEDSGYGMRASVISPPRRSRPDCHDPDLVHSVRSHGGRGFRGGRGGRFRDVSPTYGSGRGGRSLGRGYNASRRVQSPFDGEYVHRNDPNLSPREGDWICRNQFCGNLNFARRSYCNKCNEFRYGPGIRGSSRSPQRGYYSSPPRQSPPRFSGLQPEHGFRRDTNGYRSPPRGWDTEELINFGSGSPPRRGARFPDHLERERLDYHDDDYRERRKFDWPVHDQWERRDPDRDGFMPERRRFGGHTPSPRGRWINDTRERSRSPVGKRQHMRASFMDRGRGGRRYDSSFISRGRSDDSDIGPARGYARGNGSFMSEGRGNTWKDR</sequence>
<dbReference type="GO" id="GO:0003723">
    <property type="term" value="F:RNA binding"/>
    <property type="evidence" value="ECO:0007669"/>
    <property type="project" value="UniProtKB-KW"/>
</dbReference>
<keyword evidence="6" id="KW-0539">Nucleus</keyword>
<name>A0A9D5DFK2_9LILI</name>
<accession>A0A9D5DFK2</accession>
<dbReference type="GO" id="GO:0005634">
    <property type="term" value="C:nucleus"/>
    <property type="evidence" value="ECO:0007669"/>
    <property type="project" value="UniProtKB-SubCell"/>
</dbReference>
<dbReference type="Gene3D" id="4.10.1060.10">
    <property type="entry name" value="Zinc finger, RanBP2-type"/>
    <property type="match status" value="1"/>
</dbReference>
<feature type="compositionally biased region" description="Basic and acidic residues" evidence="8">
    <location>
        <begin position="387"/>
        <end position="396"/>
    </location>
</feature>
<evidence type="ECO:0000256" key="3">
    <source>
        <dbReference type="ARBA" id="ARBA00022771"/>
    </source>
</evidence>
<keyword evidence="2" id="KW-0479">Metal-binding</keyword>
<evidence type="ECO:0000259" key="9">
    <source>
        <dbReference type="PROSITE" id="PS50199"/>
    </source>
</evidence>
<dbReference type="GO" id="GO:0008270">
    <property type="term" value="F:zinc ion binding"/>
    <property type="evidence" value="ECO:0007669"/>
    <property type="project" value="UniProtKB-KW"/>
</dbReference>
<dbReference type="InterPro" id="IPR034870">
    <property type="entry name" value="TET_fam"/>
</dbReference>
<dbReference type="InterPro" id="IPR001876">
    <property type="entry name" value="Znf_RanBP2"/>
</dbReference>
<proteinExistence type="predicted"/>
<keyword evidence="5" id="KW-0694">RNA-binding</keyword>
<protein>
    <recommendedName>
        <fullName evidence="9">RanBP2-type domain-containing protein</fullName>
    </recommendedName>
</protein>
<dbReference type="PROSITE" id="PS50199">
    <property type="entry name" value="ZF_RANBP2_2"/>
    <property type="match status" value="1"/>
</dbReference>
<comment type="caution">
    <text evidence="10">The sequence shown here is derived from an EMBL/GenBank/DDBJ whole genome shotgun (WGS) entry which is preliminary data.</text>
</comment>
<keyword evidence="4" id="KW-0862">Zinc</keyword>
<evidence type="ECO:0000313" key="10">
    <source>
        <dbReference type="EMBL" id="KAJ0989247.1"/>
    </source>
</evidence>
<evidence type="ECO:0000256" key="8">
    <source>
        <dbReference type="SAM" id="MobiDB-lite"/>
    </source>
</evidence>
<comment type="subcellular location">
    <subcellularLocation>
        <location evidence="1">Nucleus</location>
    </subcellularLocation>
</comment>
<dbReference type="FunFam" id="4.10.1060.10:FF:000017">
    <property type="entry name" value="FUS RNA-binding protein"/>
    <property type="match status" value="1"/>
</dbReference>
<dbReference type="OrthoDB" id="1878647at2759"/>
<evidence type="ECO:0000313" key="11">
    <source>
        <dbReference type="Proteomes" id="UP001085076"/>
    </source>
</evidence>
<dbReference type="PANTHER" id="PTHR23238">
    <property type="entry name" value="RNA BINDING PROTEIN"/>
    <property type="match status" value="1"/>
</dbReference>
<keyword evidence="3 7" id="KW-0863">Zinc-finger</keyword>
<reference evidence="10" key="2">
    <citation type="journal article" date="2022" name="Hortic Res">
        <title>The genome of Dioscorea zingiberensis sheds light on the biosynthesis, origin and evolution of the medicinally important diosgenin saponins.</title>
        <authorList>
            <person name="Li Y."/>
            <person name="Tan C."/>
            <person name="Li Z."/>
            <person name="Guo J."/>
            <person name="Li S."/>
            <person name="Chen X."/>
            <person name="Wang C."/>
            <person name="Dai X."/>
            <person name="Yang H."/>
            <person name="Song W."/>
            <person name="Hou L."/>
            <person name="Xu J."/>
            <person name="Tong Z."/>
            <person name="Xu A."/>
            <person name="Yuan X."/>
            <person name="Wang W."/>
            <person name="Yang Q."/>
            <person name="Chen L."/>
            <person name="Sun Z."/>
            <person name="Wang K."/>
            <person name="Pan B."/>
            <person name="Chen J."/>
            <person name="Bao Y."/>
            <person name="Liu F."/>
            <person name="Qi X."/>
            <person name="Gang D.R."/>
            <person name="Wen J."/>
            <person name="Li J."/>
        </authorList>
    </citation>
    <scope>NUCLEOTIDE SEQUENCE</scope>
    <source>
        <strain evidence="10">Dzin_1.0</strain>
    </source>
</reference>
<feature type="region of interest" description="Disordered" evidence="8">
    <location>
        <begin position="261"/>
        <end position="330"/>
    </location>
</feature>
<dbReference type="Proteomes" id="UP001085076">
    <property type="component" value="Miscellaneous, Linkage group lg01"/>
</dbReference>
<feature type="compositionally biased region" description="Basic and acidic residues" evidence="8">
    <location>
        <begin position="112"/>
        <end position="125"/>
    </location>
</feature>
<dbReference type="SMART" id="SM00547">
    <property type="entry name" value="ZnF_RBZ"/>
    <property type="match status" value="1"/>
</dbReference>
<feature type="compositionally biased region" description="Basic and acidic residues" evidence="8">
    <location>
        <begin position="155"/>
        <end position="166"/>
    </location>
</feature>
<organism evidence="10 11">
    <name type="scientific">Dioscorea zingiberensis</name>
    <dbReference type="NCBI Taxonomy" id="325984"/>
    <lineage>
        <taxon>Eukaryota</taxon>
        <taxon>Viridiplantae</taxon>
        <taxon>Streptophyta</taxon>
        <taxon>Embryophyta</taxon>
        <taxon>Tracheophyta</taxon>
        <taxon>Spermatophyta</taxon>
        <taxon>Magnoliopsida</taxon>
        <taxon>Liliopsida</taxon>
        <taxon>Dioscoreales</taxon>
        <taxon>Dioscoreaceae</taxon>
        <taxon>Dioscorea</taxon>
    </lineage>
</organism>